<feature type="non-terminal residue" evidence="10">
    <location>
        <position position="1"/>
    </location>
</feature>
<evidence type="ECO:0000313" key="11">
    <source>
        <dbReference type="Proteomes" id="UP000678393"/>
    </source>
</evidence>
<reference evidence="10" key="1">
    <citation type="submission" date="2021-04" db="EMBL/GenBank/DDBJ databases">
        <authorList>
            <consortium name="Molecular Ecology Group"/>
        </authorList>
    </citation>
    <scope>NUCLEOTIDE SEQUENCE</scope>
</reference>
<comment type="subcellular location">
    <subcellularLocation>
        <location evidence="1">Membrane</location>
        <topology evidence="1">Multi-pass membrane protein</topology>
    </subcellularLocation>
</comment>
<feature type="region of interest" description="Disordered" evidence="8">
    <location>
        <begin position="1"/>
        <end position="31"/>
    </location>
</feature>
<dbReference type="InterPro" id="IPR003131">
    <property type="entry name" value="T1-type_BTB"/>
</dbReference>
<accession>A0A8S3YLI1</accession>
<dbReference type="Pfam" id="PF02214">
    <property type="entry name" value="BTB_2"/>
    <property type="match status" value="1"/>
</dbReference>
<evidence type="ECO:0000256" key="8">
    <source>
        <dbReference type="SAM" id="MobiDB-lite"/>
    </source>
</evidence>
<evidence type="ECO:0000259" key="9">
    <source>
        <dbReference type="Pfam" id="PF02214"/>
    </source>
</evidence>
<evidence type="ECO:0000313" key="10">
    <source>
        <dbReference type="EMBL" id="CAG5117714.1"/>
    </source>
</evidence>
<evidence type="ECO:0000256" key="5">
    <source>
        <dbReference type="ARBA" id="ARBA00023065"/>
    </source>
</evidence>
<dbReference type="GO" id="GO:0043679">
    <property type="term" value="C:axon terminus"/>
    <property type="evidence" value="ECO:0007669"/>
    <property type="project" value="TreeGrafter"/>
</dbReference>
<keyword evidence="2" id="KW-0813">Transport</keyword>
<dbReference type="GO" id="GO:0001508">
    <property type="term" value="P:action potential"/>
    <property type="evidence" value="ECO:0007669"/>
    <property type="project" value="TreeGrafter"/>
</dbReference>
<keyword evidence="11" id="KW-1185">Reference proteome</keyword>
<evidence type="ECO:0000256" key="2">
    <source>
        <dbReference type="ARBA" id="ARBA00022448"/>
    </source>
</evidence>
<dbReference type="InterPro" id="IPR028325">
    <property type="entry name" value="VG_K_chnl"/>
</dbReference>
<dbReference type="GO" id="GO:0008076">
    <property type="term" value="C:voltage-gated potassium channel complex"/>
    <property type="evidence" value="ECO:0007669"/>
    <property type="project" value="InterPro"/>
</dbReference>
<keyword evidence="7" id="KW-0407">Ion channel</keyword>
<dbReference type="GO" id="GO:0045211">
    <property type="term" value="C:postsynaptic membrane"/>
    <property type="evidence" value="ECO:0007669"/>
    <property type="project" value="TreeGrafter"/>
</dbReference>
<dbReference type="Proteomes" id="UP000678393">
    <property type="component" value="Unassembled WGS sequence"/>
</dbReference>
<dbReference type="SUPFAM" id="SSF54695">
    <property type="entry name" value="POZ domain"/>
    <property type="match status" value="1"/>
</dbReference>
<name>A0A8S3YLI1_9EUPU</name>
<gene>
    <name evidence="10" type="ORF">CUNI_LOCUS3272</name>
</gene>
<dbReference type="OrthoDB" id="10025005at2759"/>
<evidence type="ECO:0000256" key="7">
    <source>
        <dbReference type="ARBA" id="ARBA00023303"/>
    </source>
</evidence>
<proteinExistence type="predicted"/>
<protein>
    <recommendedName>
        <fullName evidence="9">Potassium channel tetramerisation-type BTB domain-containing protein</fullName>
    </recommendedName>
</protein>
<comment type="caution">
    <text evidence="10">The sequence shown here is derived from an EMBL/GenBank/DDBJ whole genome shotgun (WGS) entry which is preliminary data.</text>
</comment>
<organism evidence="10 11">
    <name type="scientific">Candidula unifasciata</name>
    <dbReference type="NCBI Taxonomy" id="100452"/>
    <lineage>
        <taxon>Eukaryota</taxon>
        <taxon>Metazoa</taxon>
        <taxon>Spiralia</taxon>
        <taxon>Lophotrochozoa</taxon>
        <taxon>Mollusca</taxon>
        <taxon>Gastropoda</taxon>
        <taxon>Heterobranchia</taxon>
        <taxon>Euthyneura</taxon>
        <taxon>Panpulmonata</taxon>
        <taxon>Eupulmonata</taxon>
        <taxon>Stylommatophora</taxon>
        <taxon>Helicina</taxon>
        <taxon>Helicoidea</taxon>
        <taxon>Geomitridae</taxon>
        <taxon>Candidula</taxon>
    </lineage>
</organism>
<keyword evidence="5" id="KW-0406">Ion transport</keyword>
<dbReference type="InterPro" id="IPR011333">
    <property type="entry name" value="SKP1/BTB/POZ_sf"/>
</dbReference>
<feature type="domain" description="Potassium channel tetramerisation-type BTB" evidence="9">
    <location>
        <begin position="69"/>
        <end position="129"/>
    </location>
</feature>
<dbReference type="Gene3D" id="3.30.710.10">
    <property type="entry name" value="Potassium Channel Kv1.1, Chain A"/>
    <property type="match status" value="1"/>
</dbReference>
<evidence type="ECO:0000256" key="4">
    <source>
        <dbReference type="ARBA" id="ARBA00022989"/>
    </source>
</evidence>
<dbReference type="EMBL" id="CAJHNH020000443">
    <property type="protein sequence ID" value="CAG5117714.1"/>
    <property type="molecule type" value="Genomic_DNA"/>
</dbReference>
<dbReference type="GO" id="GO:0032590">
    <property type="term" value="C:dendrite membrane"/>
    <property type="evidence" value="ECO:0007669"/>
    <property type="project" value="TreeGrafter"/>
</dbReference>
<keyword evidence="4" id="KW-1133">Transmembrane helix</keyword>
<dbReference type="GO" id="GO:0042734">
    <property type="term" value="C:presynaptic membrane"/>
    <property type="evidence" value="ECO:0007669"/>
    <property type="project" value="TreeGrafter"/>
</dbReference>
<dbReference type="PANTHER" id="PTHR11537:SF252">
    <property type="entry name" value="POTASSIUM VOLTAGE-GATED CHANNEL PROTEIN SHAW"/>
    <property type="match status" value="1"/>
</dbReference>
<dbReference type="GO" id="GO:0005251">
    <property type="term" value="F:delayed rectifier potassium channel activity"/>
    <property type="evidence" value="ECO:0007669"/>
    <property type="project" value="TreeGrafter"/>
</dbReference>
<keyword evidence="3" id="KW-0812">Transmembrane</keyword>
<dbReference type="AlphaFoldDB" id="A0A8S3YLI1"/>
<evidence type="ECO:0000256" key="6">
    <source>
        <dbReference type="ARBA" id="ARBA00023136"/>
    </source>
</evidence>
<dbReference type="GO" id="GO:0051260">
    <property type="term" value="P:protein homooligomerization"/>
    <property type="evidence" value="ECO:0007669"/>
    <property type="project" value="InterPro"/>
</dbReference>
<evidence type="ECO:0000256" key="1">
    <source>
        <dbReference type="ARBA" id="ARBA00004141"/>
    </source>
</evidence>
<keyword evidence="6" id="KW-0472">Membrane</keyword>
<evidence type="ECO:0000256" key="3">
    <source>
        <dbReference type="ARBA" id="ARBA00022692"/>
    </source>
</evidence>
<dbReference type="GO" id="GO:0032809">
    <property type="term" value="C:neuronal cell body membrane"/>
    <property type="evidence" value="ECO:0007669"/>
    <property type="project" value="TreeGrafter"/>
</dbReference>
<sequence>MSIPASETQSDKIPLTKGRSNGGRNLKARVKRQATSSYLGSAAAGGYETTPIKYTGETEIFEEGGDERILLNVGGVRHETHVSTLRNIPRSRLSRLAEVHLDNGGGRQEYFFDRHPAVFNSIIDFYRTGESFI</sequence>
<dbReference type="PANTHER" id="PTHR11537">
    <property type="entry name" value="VOLTAGE-GATED POTASSIUM CHANNEL"/>
    <property type="match status" value="1"/>
</dbReference>